<sequence length="383" mass="43755">MVNYNLFLLIASLLLLQATSSPPDCLTSKIVVYIQSDVPPNSPPLNVHCHSGDDDLGYHNITQNAEYRFAFCENPLATLFSCHFKWNGNDKGFDVYDTWWASANRCKDDHNAVCYYIVRKDGFYFSNVYPPTKGRFLCDWNPNTPCSPPLNVHCFSGDDDLGYHDLTQNAEYHFDFCEKPFATMFACHFKWNGKDKSFHVYDAAHGVSNGTERKRLVFHLPPNSPPQQVHCSSKDADLGYQYHTLETKRVVFVFMTRIEIIIDVETDVMGHSYYAMVAEGSPPLNVHCFSGDDDLGYHDLTQNAEYHFDFCEKPFATMFACHFKWNGKDKSFHVYDAAHGGYILCNNGICYYSVASDGFHFSNVYPPNQGRFLCDWNPNTSCN</sequence>
<keyword evidence="5 6" id="KW-0732">Signal</keyword>
<evidence type="ECO:0000256" key="1">
    <source>
        <dbReference type="ARBA" id="ARBA00004613"/>
    </source>
</evidence>
<reference evidence="7" key="1">
    <citation type="submission" date="2018-01" db="EMBL/GenBank/DDBJ databases">
        <authorList>
            <person name="Mao J.F."/>
        </authorList>
    </citation>
    <scope>NUCLEOTIDE SEQUENCE</scope>
    <source>
        <strain evidence="7">Huo1</strain>
        <tissue evidence="7">Leaf</tissue>
    </source>
</reference>
<evidence type="ECO:0000256" key="4">
    <source>
        <dbReference type="ARBA" id="ARBA00022525"/>
    </source>
</evidence>
<keyword evidence="3" id="KW-0713">Self-incompatibility</keyword>
<protein>
    <recommendedName>
        <fullName evidence="9">S-protein homolog</fullName>
    </recommendedName>
</protein>
<dbReference type="InterPro" id="IPR010264">
    <property type="entry name" value="Self-incomp_S1"/>
</dbReference>
<organism evidence="7">
    <name type="scientific">Salvia splendens</name>
    <name type="common">Scarlet sage</name>
    <dbReference type="NCBI Taxonomy" id="180675"/>
    <lineage>
        <taxon>Eukaryota</taxon>
        <taxon>Viridiplantae</taxon>
        <taxon>Streptophyta</taxon>
        <taxon>Embryophyta</taxon>
        <taxon>Tracheophyta</taxon>
        <taxon>Spermatophyta</taxon>
        <taxon>Magnoliopsida</taxon>
        <taxon>eudicotyledons</taxon>
        <taxon>Gunneridae</taxon>
        <taxon>Pentapetalae</taxon>
        <taxon>asterids</taxon>
        <taxon>lamiids</taxon>
        <taxon>Lamiales</taxon>
        <taxon>Lamiaceae</taxon>
        <taxon>Nepetoideae</taxon>
        <taxon>Mentheae</taxon>
        <taxon>Salviinae</taxon>
        <taxon>Salvia</taxon>
        <taxon>Salvia subgen. Calosphace</taxon>
        <taxon>core Calosphace</taxon>
    </lineage>
</organism>
<gene>
    <name evidence="7" type="ORF">SASPL_139135</name>
</gene>
<evidence type="ECO:0000313" key="8">
    <source>
        <dbReference type="Proteomes" id="UP000298416"/>
    </source>
</evidence>
<feature type="chain" id="PRO_5036457606" description="S-protein homolog" evidence="6">
    <location>
        <begin position="21"/>
        <end position="383"/>
    </location>
</feature>
<comment type="subcellular location">
    <subcellularLocation>
        <location evidence="1">Secreted</location>
    </subcellularLocation>
</comment>
<name>A0A8X8WY73_SALSN</name>
<accession>A0A8X8WY73</accession>
<evidence type="ECO:0000256" key="5">
    <source>
        <dbReference type="ARBA" id="ARBA00022729"/>
    </source>
</evidence>
<evidence type="ECO:0000256" key="6">
    <source>
        <dbReference type="SAM" id="SignalP"/>
    </source>
</evidence>
<dbReference type="PANTHER" id="PTHR31232:SF155">
    <property type="entry name" value="PLANT SELF-INCOMPATIBILITY PROTEIN S1 FAMILY"/>
    <property type="match status" value="1"/>
</dbReference>
<dbReference type="PANTHER" id="PTHR31232">
    <property type="match status" value="1"/>
</dbReference>
<evidence type="ECO:0000313" key="7">
    <source>
        <dbReference type="EMBL" id="KAG6402258.1"/>
    </source>
</evidence>
<evidence type="ECO:0000256" key="3">
    <source>
        <dbReference type="ARBA" id="ARBA00022471"/>
    </source>
</evidence>
<reference evidence="7" key="2">
    <citation type="submission" date="2020-08" db="EMBL/GenBank/DDBJ databases">
        <title>Plant Genome Project.</title>
        <authorList>
            <person name="Zhang R.-G."/>
        </authorList>
    </citation>
    <scope>NUCLEOTIDE SEQUENCE</scope>
    <source>
        <strain evidence="7">Huo1</strain>
        <tissue evidence="7">Leaf</tissue>
    </source>
</reference>
<proteinExistence type="inferred from homology"/>
<dbReference type="GO" id="GO:0005576">
    <property type="term" value="C:extracellular region"/>
    <property type="evidence" value="ECO:0007669"/>
    <property type="project" value="UniProtKB-SubCell"/>
</dbReference>
<evidence type="ECO:0000256" key="2">
    <source>
        <dbReference type="ARBA" id="ARBA00005581"/>
    </source>
</evidence>
<evidence type="ECO:0008006" key="9">
    <source>
        <dbReference type="Google" id="ProtNLM"/>
    </source>
</evidence>
<feature type="signal peptide" evidence="6">
    <location>
        <begin position="1"/>
        <end position="20"/>
    </location>
</feature>
<comment type="similarity">
    <text evidence="2">Belongs to the plant self-incompatibility (S1) protein family.</text>
</comment>
<keyword evidence="8" id="KW-1185">Reference proteome</keyword>
<dbReference type="Proteomes" id="UP000298416">
    <property type="component" value="Unassembled WGS sequence"/>
</dbReference>
<comment type="caution">
    <text evidence="7">The sequence shown here is derived from an EMBL/GenBank/DDBJ whole genome shotgun (WGS) entry which is preliminary data.</text>
</comment>
<keyword evidence="4" id="KW-0964">Secreted</keyword>
<dbReference type="GO" id="GO:0060320">
    <property type="term" value="P:rejection of self pollen"/>
    <property type="evidence" value="ECO:0007669"/>
    <property type="project" value="UniProtKB-KW"/>
</dbReference>
<dbReference type="Pfam" id="PF05938">
    <property type="entry name" value="Self-incomp_S1"/>
    <property type="match status" value="3"/>
</dbReference>
<dbReference type="EMBL" id="PNBA02000014">
    <property type="protein sequence ID" value="KAG6402258.1"/>
    <property type="molecule type" value="Genomic_DNA"/>
</dbReference>
<dbReference type="AlphaFoldDB" id="A0A8X8WY73"/>